<evidence type="ECO:0000313" key="5">
    <source>
        <dbReference type="Proteomes" id="UP000095512"/>
    </source>
</evidence>
<dbReference type="InterPro" id="IPR001296">
    <property type="entry name" value="Glyco_trans_1"/>
</dbReference>
<dbReference type="AlphaFoldDB" id="A0A174UD82"/>
<dbReference type="Proteomes" id="UP000095512">
    <property type="component" value="Unassembled WGS sequence"/>
</dbReference>
<feature type="domain" description="Glycosyl transferase family 1" evidence="3">
    <location>
        <begin position="175"/>
        <end position="327"/>
    </location>
</feature>
<keyword evidence="1" id="KW-0328">Glycosyltransferase</keyword>
<dbReference type="SUPFAM" id="SSF53756">
    <property type="entry name" value="UDP-Glycosyltransferase/glycogen phosphorylase"/>
    <property type="match status" value="1"/>
</dbReference>
<gene>
    <name evidence="4" type="ORF">ERS852480_05071</name>
</gene>
<keyword evidence="2 4" id="KW-0808">Transferase</keyword>
<protein>
    <submittedName>
        <fullName evidence="4">Group 1 glycosyl transferase</fullName>
    </submittedName>
</protein>
<evidence type="ECO:0000256" key="1">
    <source>
        <dbReference type="ARBA" id="ARBA00022676"/>
    </source>
</evidence>
<dbReference type="Pfam" id="PF00534">
    <property type="entry name" value="Glycos_transf_1"/>
    <property type="match status" value="1"/>
</dbReference>
<evidence type="ECO:0000256" key="2">
    <source>
        <dbReference type="ARBA" id="ARBA00022679"/>
    </source>
</evidence>
<name>A0A174UD82_9FIRM</name>
<evidence type="ECO:0000259" key="3">
    <source>
        <dbReference type="Pfam" id="PF00534"/>
    </source>
</evidence>
<dbReference type="PANTHER" id="PTHR12526:SF629">
    <property type="entry name" value="TEICHURONIC ACID BIOSYNTHESIS GLYCOSYLTRANSFERASE TUAH-RELATED"/>
    <property type="match status" value="1"/>
</dbReference>
<sequence>MRNKKKKIGLIGYLGYATSTPIIGGQMSKTRGIIKQLEQEYPGQIMSVDTSNWKKEVFSLILQCFEVANQCDVVIVMPIKNGIKFVLPFFALLKGIKRYKMAYPIVGGWLTGLLKKHRYLAWAFKRVDYLLPETKQLMEELKKFTDAPIDVMSIFSTRKPLKLESLDFDAQIPFKFCTFSRVTLTKGIDDAIEAIANVNQSVDGLLCKLDVWGPIEEKYSDHYKKIFEKNKEFATYKGLITSDEGLEKLSEYYMMLFPTYYPGEGFPTAICESFMAGLPVIASDWRFNNELVENKETSFLIPVHDVDGIARCIDYAINHREDINKMKTKCLMISEQFKPVEVMRNLDFWIRKEHNFGK</sequence>
<dbReference type="Gene3D" id="3.40.50.2000">
    <property type="entry name" value="Glycogen Phosphorylase B"/>
    <property type="match status" value="1"/>
</dbReference>
<evidence type="ECO:0000313" key="4">
    <source>
        <dbReference type="EMBL" id="CUQ17958.1"/>
    </source>
</evidence>
<dbReference type="EMBL" id="CZAB01000105">
    <property type="protein sequence ID" value="CUQ17958.1"/>
    <property type="molecule type" value="Genomic_DNA"/>
</dbReference>
<organism evidence="4 5">
    <name type="scientific">Enterocloster clostridioformis</name>
    <dbReference type="NCBI Taxonomy" id="1531"/>
    <lineage>
        <taxon>Bacteria</taxon>
        <taxon>Bacillati</taxon>
        <taxon>Bacillota</taxon>
        <taxon>Clostridia</taxon>
        <taxon>Lachnospirales</taxon>
        <taxon>Lachnospiraceae</taxon>
        <taxon>Enterocloster</taxon>
    </lineage>
</organism>
<dbReference type="RefSeq" id="WP_057573085.1">
    <property type="nucleotide sequence ID" value="NZ_CATYWZ010000158.1"/>
</dbReference>
<proteinExistence type="predicted"/>
<dbReference type="GO" id="GO:0016757">
    <property type="term" value="F:glycosyltransferase activity"/>
    <property type="evidence" value="ECO:0007669"/>
    <property type="project" value="UniProtKB-KW"/>
</dbReference>
<accession>A0A174UD82</accession>
<dbReference type="PANTHER" id="PTHR12526">
    <property type="entry name" value="GLYCOSYLTRANSFERASE"/>
    <property type="match status" value="1"/>
</dbReference>
<reference evidence="4 5" key="1">
    <citation type="submission" date="2015-09" db="EMBL/GenBank/DDBJ databases">
        <authorList>
            <consortium name="Pathogen Informatics"/>
        </authorList>
    </citation>
    <scope>NUCLEOTIDE SEQUENCE [LARGE SCALE GENOMIC DNA]</scope>
    <source>
        <strain evidence="4 5">2789STDY5834865</strain>
    </source>
</reference>